<protein>
    <submittedName>
        <fullName evidence="4">Phosphatidylinositol alpha-mannosyltransferase</fullName>
        <ecNumber evidence="4">2.4.1.345</ecNumber>
    </submittedName>
</protein>
<evidence type="ECO:0000256" key="2">
    <source>
        <dbReference type="ARBA" id="ARBA00022679"/>
    </source>
</evidence>
<dbReference type="GO" id="GO:0043750">
    <property type="term" value="F:phosphatidylinositol alpha-mannosyltransferase activity"/>
    <property type="evidence" value="ECO:0007669"/>
    <property type="project" value="UniProtKB-EC"/>
</dbReference>
<dbReference type="AlphaFoldDB" id="A0A931DZ57"/>
<dbReference type="CDD" id="cd03801">
    <property type="entry name" value="GT4_PimA-like"/>
    <property type="match status" value="1"/>
</dbReference>
<organism evidence="4 5">
    <name type="scientific">Corynebacterium aquatimens</name>
    <dbReference type="NCBI Taxonomy" id="1190508"/>
    <lineage>
        <taxon>Bacteria</taxon>
        <taxon>Bacillati</taxon>
        <taxon>Actinomycetota</taxon>
        <taxon>Actinomycetes</taxon>
        <taxon>Mycobacteriales</taxon>
        <taxon>Corynebacteriaceae</taxon>
        <taxon>Corynebacterium</taxon>
    </lineage>
</organism>
<reference evidence="4" key="1">
    <citation type="submission" date="2020-11" db="EMBL/GenBank/DDBJ databases">
        <title>Sequencing the genomes of 1000 actinobacteria strains.</title>
        <authorList>
            <person name="Klenk H.-P."/>
        </authorList>
    </citation>
    <scope>NUCLEOTIDE SEQUENCE</scope>
    <source>
        <strain evidence="4">DSM 45632</strain>
    </source>
</reference>
<dbReference type="PANTHER" id="PTHR45947:SF3">
    <property type="entry name" value="SULFOQUINOVOSYL TRANSFERASE SQD2"/>
    <property type="match status" value="1"/>
</dbReference>
<name>A0A931DZ57_9CORY</name>
<dbReference type="GO" id="GO:1901137">
    <property type="term" value="P:carbohydrate derivative biosynthetic process"/>
    <property type="evidence" value="ECO:0007669"/>
    <property type="project" value="UniProtKB-ARBA"/>
</dbReference>
<dbReference type="Gene3D" id="3.40.50.2000">
    <property type="entry name" value="Glycogen Phosphorylase B"/>
    <property type="match status" value="2"/>
</dbReference>
<evidence type="ECO:0000313" key="5">
    <source>
        <dbReference type="Proteomes" id="UP000658613"/>
    </source>
</evidence>
<dbReference type="EMBL" id="JADOUE010000001">
    <property type="protein sequence ID" value="MBG6121729.1"/>
    <property type="molecule type" value="Genomic_DNA"/>
</dbReference>
<comment type="caution">
    <text evidence="4">The sequence shown here is derived from an EMBL/GenBank/DDBJ whole genome shotgun (WGS) entry which is preliminary data.</text>
</comment>
<sequence>MRIAIVCPYSFDYPGGVQAHCIDLAQALRECGHDARVIGPGTASTKDSVPDFVTLGGGSVAVPYNGSVARIAFGPRTLKTVKKFLSEGDFDIVHIHEPNSPSYSLAALITASVPVVATYHTSAEASRLLKIARPFLRLALEKIYAGICVSETARRWQVEQLGGDPVLIPNGVDVGFYASGHAEPSPAHEKHVPEIVFLGRLDEPRKGFEVFARALGVLRERGIEPGKDLRVTVAGGGLAVPHADSPALQGVEFVGRISDEEKAELFRRADIYVAPNTGGESFGIVLIEAMAAGCAVIASDIEAFRTVGATSREHPAARVFPVGDAQRLADAIEELLGNESIRASLAAAGQARAQEYDWGVVVKQVLDVYEVVAGEKR</sequence>
<dbReference type="Pfam" id="PF13439">
    <property type="entry name" value="Glyco_transf_4"/>
    <property type="match status" value="1"/>
</dbReference>
<feature type="domain" description="Glycosyltransferase subfamily 4-like N-terminal" evidence="3">
    <location>
        <begin position="14"/>
        <end position="174"/>
    </location>
</feature>
<accession>A0A931DZ57</accession>
<dbReference type="InterPro" id="IPR050194">
    <property type="entry name" value="Glycosyltransferase_grp1"/>
</dbReference>
<dbReference type="Proteomes" id="UP000658613">
    <property type="component" value="Unassembled WGS sequence"/>
</dbReference>
<dbReference type="RefSeq" id="WP_196824238.1">
    <property type="nucleotide sequence ID" value="NZ_CP046980.1"/>
</dbReference>
<keyword evidence="5" id="KW-1185">Reference proteome</keyword>
<dbReference type="PANTHER" id="PTHR45947">
    <property type="entry name" value="SULFOQUINOVOSYL TRANSFERASE SQD2"/>
    <property type="match status" value="1"/>
</dbReference>
<gene>
    <name evidence="4" type="ORF">IW254_000698</name>
</gene>
<dbReference type="GO" id="GO:1903509">
    <property type="term" value="P:liposaccharide metabolic process"/>
    <property type="evidence" value="ECO:0007669"/>
    <property type="project" value="UniProtKB-ARBA"/>
</dbReference>
<evidence type="ECO:0000256" key="1">
    <source>
        <dbReference type="ARBA" id="ARBA00022676"/>
    </source>
</evidence>
<proteinExistence type="predicted"/>
<keyword evidence="2 4" id="KW-0808">Transferase</keyword>
<dbReference type="InterPro" id="IPR028098">
    <property type="entry name" value="Glyco_trans_4-like_N"/>
</dbReference>
<dbReference type="SUPFAM" id="SSF53756">
    <property type="entry name" value="UDP-Glycosyltransferase/glycogen phosphorylase"/>
    <property type="match status" value="1"/>
</dbReference>
<evidence type="ECO:0000313" key="4">
    <source>
        <dbReference type="EMBL" id="MBG6121729.1"/>
    </source>
</evidence>
<evidence type="ECO:0000259" key="3">
    <source>
        <dbReference type="Pfam" id="PF13439"/>
    </source>
</evidence>
<dbReference type="Pfam" id="PF13692">
    <property type="entry name" value="Glyco_trans_1_4"/>
    <property type="match status" value="1"/>
</dbReference>
<keyword evidence="1 4" id="KW-0328">Glycosyltransferase</keyword>
<dbReference type="EC" id="2.4.1.345" evidence="4"/>